<reference evidence="1 2" key="1">
    <citation type="submission" date="2019-11" db="EMBL/GenBank/DDBJ databases">
        <title>Pedobacter sp. HMF7056 Genome sequencing and assembly.</title>
        <authorList>
            <person name="Kang H."/>
            <person name="Kim H."/>
            <person name="Joh K."/>
        </authorList>
    </citation>
    <scope>NUCLEOTIDE SEQUENCE [LARGE SCALE GENOMIC DNA]</scope>
    <source>
        <strain evidence="1 2">HMF7056</strain>
    </source>
</reference>
<name>A0A7K1XUA0_9SPHI</name>
<organism evidence="1 2">
    <name type="scientific">Hufsiella ginkgonis</name>
    <dbReference type="NCBI Taxonomy" id="2695274"/>
    <lineage>
        <taxon>Bacteria</taxon>
        <taxon>Pseudomonadati</taxon>
        <taxon>Bacteroidota</taxon>
        <taxon>Sphingobacteriia</taxon>
        <taxon>Sphingobacteriales</taxon>
        <taxon>Sphingobacteriaceae</taxon>
        <taxon>Hufsiella</taxon>
    </lineage>
</organism>
<dbReference type="InterPro" id="IPR021398">
    <property type="entry name" value="DUF3037"/>
</dbReference>
<protein>
    <submittedName>
        <fullName evidence="1">DUF3037 domain-containing protein</fullName>
    </submittedName>
</protein>
<proteinExistence type="predicted"/>
<dbReference type="AlphaFoldDB" id="A0A7K1XUA0"/>
<evidence type="ECO:0000313" key="1">
    <source>
        <dbReference type="EMBL" id="MXV14339.1"/>
    </source>
</evidence>
<comment type="caution">
    <text evidence="1">The sequence shown here is derived from an EMBL/GenBank/DDBJ whole genome shotgun (WGS) entry which is preliminary data.</text>
</comment>
<gene>
    <name evidence="1" type="ORF">GS398_03435</name>
</gene>
<sequence length="294" mass="34349">MKKGTYTYGLLQYRHSQVLGEVLNIGLLVYFPDLKVLRFIFPDKILRLRFAYPNVPEKTIKAYFKYFETRVSKLNAQPEVFADDALSESLERFIDKEFLPSDSSALQFGNYRKGLLYTPDIEVICDQLYNLYFSVFQLHETTARRIDESVLLGNYKKLLKQFSNDELGVLGNKNSFHLDYEIAPPEKSKLRFDIAWNSSSNLHLVKPISFDLQKSESIDRKAYQYYGRFIDLQDYAGKSDYIFDVILAKPKHKPLFKAYDNAIRLLQQPKFVQLIEPDKLEDYTHQTVEALLST</sequence>
<accession>A0A7K1XUA0</accession>
<dbReference type="EMBL" id="WVHS01000001">
    <property type="protein sequence ID" value="MXV14339.1"/>
    <property type="molecule type" value="Genomic_DNA"/>
</dbReference>
<dbReference type="Pfam" id="PF11236">
    <property type="entry name" value="DUF3037"/>
    <property type="match status" value="1"/>
</dbReference>
<dbReference type="RefSeq" id="WP_160905315.1">
    <property type="nucleotide sequence ID" value="NZ_WVHS01000001.1"/>
</dbReference>
<keyword evidence="2" id="KW-1185">Reference proteome</keyword>
<evidence type="ECO:0000313" key="2">
    <source>
        <dbReference type="Proteomes" id="UP000451233"/>
    </source>
</evidence>
<dbReference type="Proteomes" id="UP000451233">
    <property type="component" value="Unassembled WGS sequence"/>
</dbReference>